<dbReference type="GO" id="GO:0016020">
    <property type="term" value="C:membrane"/>
    <property type="evidence" value="ECO:0007669"/>
    <property type="project" value="UniProtKB-SubCell"/>
</dbReference>
<feature type="domain" description="Phospholipid/glycerol acyltransferase" evidence="9">
    <location>
        <begin position="35"/>
        <end position="93"/>
    </location>
</feature>
<dbReference type="GO" id="GO:0004366">
    <property type="term" value="F:glycerol-3-phosphate O-acyltransferase activity"/>
    <property type="evidence" value="ECO:0007669"/>
    <property type="project" value="TreeGrafter"/>
</dbReference>
<protein>
    <recommendedName>
        <fullName evidence="9">Phospholipid/glycerol acyltransferase domain-containing protein</fullName>
    </recommendedName>
</protein>
<dbReference type="OrthoDB" id="10051137at2759"/>
<keyword evidence="7" id="KW-0472">Membrane</keyword>
<name>A0A835HRZ6_9MAGN</name>
<evidence type="ECO:0000256" key="2">
    <source>
        <dbReference type="ARBA" id="ARBA00008655"/>
    </source>
</evidence>
<accession>A0A835HRZ6</accession>
<dbReference type="AlphaFoldDB" id="A0A835HRZ6"/>
<dbReference type="InterPro" id="IPR002123">
    <property type="entry name" value="Plipid/glycerol_acylTrfase"/>
</dbReference>
<keyword evidence="6" id="KW-0443">Lipid metabolism</keyword>
<evidence type="ECO:0000313" key="10">
    <source>
        <dbReference type="EMBL" id="KAF9604696.1"/>
    </source>
</evidence>
<comment type="subcellular location">
    <subcellularLocation>
        <location evidence="1">Membrane</location>
    </subcellularLocation>
</comment>
<dbReference type="GO" id="GO:0005783">
    <property type="term" value="C:endoplasmic reticulum"/>
    <property type="evidence" value="ECO:0007669"/>
    <property type="project" value="TreeGrafter"/>
</dbReference>
<comment type="caution">
    <text evidence="10">The sequence shown here is derived from an EMBL/GenBank/DDBJ whole genome shotgun (WGS) entry which is preliminary data.</text>
</comment>
<dbReference type="Pfam" id="PF01553">
    <property type="entry name" value="Acyltransferase"/>
    <property type="match status" value="1"/>
</dbReference>
<evidence type="ECO:0000256" key="3">
    <source>
        <dbReference type="ARBA" id="ARBA00022679"/>
    </source>
</evidence>
<evidence type="ECO:0000256" key="5">
    <source>
        <dbReference type="ARBA" id="ARBA00022989"/>
    </source>
</evidence>
<proteinExistence type="inferred from homology"/>
<dbReference type="Proteomes" id="UP000631114">
    <property type="component" value="Unassembled WGS sequence"/>
</dbReference>
<reference evidence="10 11" key="1">
    <citation type="submission" date="2020-10" db="EMBL/GenBank/DDBJ databases">
        <title>The Coptis chinensis genome and diversification of protoberbering-type alkaloids.</title>
        <authorList>
            <person name="Wang B."/>
            <person name="Shu S."/>
            <person name="Song C."/>
            <person name="Liu Y."/>
        </authorList>
    </citation>
    <scope>NUCLEOTIDE SEQUENCE [LARGE SCALE GENOMIC DNA]</scope>
    <source>
        <strain evidence="10">HL-2020</strain>
        <tissue evidence="10">Leaf</tissue>
    </source>
</reference>
<comment type="similarity">
    <text evidence="2">Belongs to the 1-acyl-sn-glycerol-3-phosphate acyltransferase family.</text>
</comment>
<sequence length="114" mass="12935">MFAYEIQETVHFFPFINIIYRTTAKYNSGVLVASGSIAQEAKEREIVARKLREHVQGADNNPLLIFPEGTCVNNHYIVTFKKGAFELSCTVLPNCNQVQQIFVDAFKKGDKHLL</sequence>
<dbReference type="PANTHER" id="PTHR23063">
    <property type="entry name" value="PHOSPHOLIPID ACYLTRANSFERASE"/>
    <property type="match status" value="1"/>
</dbReference>
<keyword evidence="11" id="KW-1185">Reference proteome</keyword>
<keyword evidence="3" id="KW-0808">Transferase</keyword>
<keyword evidence="5" id="KW-1133">Transmembrane helix</keyword>
<keyword evidence="4" id="KW-0812">Transmembrane</keyword>
<evidence type="ECO:0000256" key="7">
    <source>
        <dbReference type="ARBA" id="ARBA00023136"/>
    </source>
</evidence>
<dbReference type="EMBL" id="JADFTS010000005">
    <property type="protein sequence ID" value="KAF9604696.1"/>
    <property type="molecule type" value="Genomic_DNA"/>
</dbReference>
<organism evidence="10 11">
    <name type="scientific">Coptis chinensis</name>
    <dbReference type="NCBI Taxonomy" id="261450"/>
    <lineage>
        <taxon>Eukaryota</taxon>
        <taxon>Viridiplantae</taxon>
        <taxon>Streptophyta</taxon>
        <taxon>Embryophyta</taxon>
        <taxon>Tracheophyta</taxon>
        <taxon>Spermatophyta</taxon>
        <taxon>Magnoliopsida</taxon>
        <taxon>Ranunculales</taxon>
        <taxon>Ranunculaceae</taxon>
        <taxon>Coptidoideae</taxon>
        <taxon>Coptis</taxon>
    </lineage>
</organism>
<dbReference type="PANTHER" id="PTHR23063:SF2">
    <property type="entry name" value="GLYCEROL-3-PHOSPHATE ACYLTRANSFERASE 4, ISOFORM D-RELATED"/>
    <property type="match status" value="1"/>
</dbReference>
<evidence type="ECO:0000256" key="1">
    <source>
        <dbReference type="ARBA" id="ARBA00004370"/>
    </source>
</evidence>
<evidence type="ECO:0000313" key="11">
    <source>
        <dbReference type="Proteomes" id="UP000631114"/>
    </source>
</evidence>
<keyword evidence="8" id="KW-0012">Acyltransferase</keyword>
<dbReference type="GO" id="GO:0019432">
    <property type="term" value="P:triglyceride biosynthetic process"/>
    <property type="evidence" value="ECO:0007669"/>
    <property type="project" value="TreeGrafter"/>
</dbReference>
<evidence type="ECO:0000256" key="6">
    <source>
        <dbReference type="ARBA" id="ARBA00023098"/>
    </source>
</evidence>
<evidence type="ECO:0000256" key="8">
    <source>
        <dbReference type="ARBA" id="ARBA00023315"/>
    </source>
</evidence>
<evidence type="ECO:0000259" key="9">
    <source>
        <dbReference type="Pfam" id="PF01553"/>
    </source>
</evidence>
<evidence type="ECO:0000256" key="4">
    <source>
        <dbReference type="ARBA" id="ARBA00022692"/>
    </source>
</evidence>
<gene>
    <name evidence="10" type="ORF">IFM89_009132</name>
</gene>